<evidence type="ECO:0000313" key="2">
    <source>
        <dbReference type="EMBL" id="RMB62964.1"/>
    </source>
</evidence>
<name>A0A3M0GDS8_9FLAO</name>
<accession>A0A3M0GDS8</accession>
<gene>
    <name evidence="2" type="ORF">EAX61_04615</name>
</gene>
<feature type="chain" id="PRO_5018183225" evidence="1">
    <location>
        <begin position="19"/>
        <end position="336"/>
    </location>
</feature>
<dbReference type="Pfam" id="PF22612">
    <property type="entry name" value="GH113"/>
    <property type="match status" value="1"/>
</dbReference>
<evidence type="ECO:0000256" key="1">
    <source>
        <dbReference type="SAM" id="SignalP"/>
    </source>
</evidence>
<keyword evidence="2" id="KW-0378">Hydrolase</keyword>
<evidence type="ECO:0000313" key="3">
    <source>
        <dbReference type="Proteomes" id="UP000281985"/>
    </source>
</evidence>
<feature type="signal peptide" evidence="1">
    <location>
        <begin position="1"/>
        <end position="18"/>
    </location>
</feature>
<dbReference type="CDD" id="cd19608">
    <property type="entry name" value="GH113_mannanase-like"/>
    <property type="match status" value="1"/>
</dbReference>
<reference evidence="2 3" key="1">
    <citation type="submission" date="2018-10" db="EMBL/GenBank/DDBJ databases">
        <title>Dokdonia luteus sp. nov., isolated from sea water.</title>
        <authorList>
            <person name="Zhou L.Y."/>
            <person name="Du Z.J."/>
        </authorList>
    </citation>
    <scope>NUCLEOTIDE SEQUENCE [LARGE SCALE GENOMIC DNA]</scope>
    <source>
        <strain evidence="2 3">SH27</strain>
    </source>
</reference>
<dbReference type="GO" id="GO:0016787">
    <property type="term" value="F:hydrolase activity"/>
    <property type="evidence" value="ECO:0007669"/>
    <property type="project" value="UniProtKB-KW"/>
</dbReference>
<proteinExistence type="predicted"/>
<dbReference type="InterPro" id="IPR055151">
    <property type="entry name" value="GH113"/>
</dbReference>
<dbReference type="OrthoDB" id="9773531at2"/>
<dbReference type="Proteomes" id="UP000281985">
    <property type="component" value="Unassembled WGS sequence"/>
</dbReference>
<dbReference type="Gene3D" id="3.20.20.80">
    <property type="entry name" value="Glycosidases"/>
    <property type="match status" value="1"/>
</dbReference>
<comment type="caution">
    <text evidence="2">The sequence shown here is derived from an EMBL/GenBank/DDBJ whole genome shotgun (WGS) entry which is preliminary data.</text>
</comment>
<dbReference type="SUPFAM" id="SSF51445">
    <property type="entry name" value="(Trans)glycosidases"/>
    <property type="match status" value="1"/>
</dbReference>
<dbReference type="InterPro" id="IPR017853">
    <property type="entry name" value="GH"/>
</dbReference>
<organism evidence="2 3">
    <name type="scientific">Dokdonia sinensis</name>
    <dbReference type="NCBI Taxonomy" id="2479847"/>
    <lineage>
        <taxon>Bacteria</taxon>
        <taxon>Pseudomonadati</taxon>
        <taxon>Bacteroidota</taxon>
        <taxon>Flavobacteriia</taxon>
        <taxon>Flavobacteriales</taxon>
        <taxon>Flavobacteriaceae</taxon>
        <taxon>Dokdonia</taxon>
    </lineage>
</organism>
<dbReference type="RefSeq" id="WP_121916598.1">
    <property type="nucleotide sequence ID" value="NZ_REFV01000003.1"/>
</dbReference>
<protein>
    <submittedName>
        <fullName evidence="2">Glycoside hydrolase</fullName>
    </submittedName>
</protein>
<dbReference type="EMBL" id="REFV01000003">
    <property type="protein sequence ID" value="RMB62964.1"/>
    <property type="molecule type" value="Genomic_DNA"/>
</dbReference>
<keyword evidence="3" id="KW-1185">Reference proteome</keyword>
<dbReference type="AlphaFoldDB" id="A0A3M0GDS8"/>
<dbReference type="PROSITE" id="PS51257">
    <property type="entry name" value="PROKAR_LIPOPROTEIN"/>
    <property type="match status" value="1"/>
</dbReference>
<keyword evidence="1" id="KW-0732">Signal</keyword>
<sequence>MKKYAGLLLLMIFLQACSAQIAKDKKINGVSFVANRSPVDSSHVKPVQDLNANYAAVMPFGFVPEMDKPQIVYNTDRQWYGETREGGRNYVTQLHKGGIEVMMKPQIWIRHGEFTGYLKMETEEEWIDLENSYRDFILDYATLAQEENTAIFCIGTELEQFVVNRPDYWTKLIAEIKAVYKGKLTYAANWDEYKRTPFWGALDYIGIDAYFPVCEDQTPSVECTIAGWEKWKDEVSAFAKAENKKVIFTEFGYRSVDFAGKEPWKADRSMNAVNLEAQANALTGLFQSVWQEEWLAGGFIWKWFIQHDKVGGVENHQFTPQNKPAEDVIRTFYKSN</sequence>